<dbReference type="InterPro" id="IPR019533">
    <property type="entry name" value="Peptidase_S26"/>
</dbReference>
<dbReference type="Gene3D" id="2.10.109.10">
    <property type="entry name" value="Umud Fragment, subunit A"/>
    <property type="match status" value="1"/>
</dbReference>
<dbReference type="InterPro" id="IPR000223">
    <property type="entry name" value="Pept_S26A_signal_pept_1"/>
</dbReference>
<dbReference type="Proteomes" id="UP000664857">
    <property type="component" value="Unassembled WGS sequence"/>
</dbReference>
<comment type="subcellular location">
    <subcellularLocation>
        <location evidence="1">Cell membrane</location>
        <topology evidence="1">Single-pass type II membrane protein</topology>
    </subcellularLocation>
    <subcellularLocation>
        <location evidence="2">Membrane</location>
        <topology evidence="2">Single-pass type II membrane protein</topology>
    </subcellularLocation>
</comment>
<comment type="caution">
    <text evidence="4">The sequence shown here is derived from an EMBL/GenBank/DDBJ whole genome shotgun (WGS) entry which is preliminary data.</text>
</comment>
<dbReference type="Pfam" id="PF10502">
    <property type="entry name" value="Peptidase_S26"/>
    <property type="match status" value="1"/>
</dbReference>
<keyword evidence="5" id="KW-1185">Reference proteome</keyword>
<evidence type="ECO:0000313" key="5">
    <source>
        <dbReference type="Proteomes" id="UP000664857"/>
    </source>
</evidence>
<keyword evidence="2 4" id="KW-0378">Hydrolase</keyword>
<evidence type="ECO:0000256" key="1">
    <source>
        <dbReference type="ARBA" id="ARBA00004401"/>
    </source>
</evidence>
<feature type="transmembrane region" description="Helical" evidence="2">
    <location>
        <begin position="82"/>
        <end position="105"/>
    </location>
</feature>
<dbReference type="RefSeq" id="WP_206967284.1">
    <property type="nucleotide sequence ID" value="NZ_JAFLVX010000025.1"/>
</dbReference>
<dbReference type="GO" id="GO:0009003">
    <property type="term" value="F:signal peptidase activity"/>
    <property type="evidence" value="ECO:0007669"/>
    <property type="project" value="UniProtKB-EC"/>
</dbReference>
<reference evidence="4 5" key="1">
    <citation type="submission" date="2021-03" db="EMBL/GenBank/DDBJ databases">
        <title>Enterococcal diversity collection.</title>
        <authorList>
            <person name="Gilmore M.S."/>
            <person name="Schwartzman J."/>
            <person name="Van Tyne D."/>
            <person name="Martin M."/>
            <person name="Earl A.M."/>
            <person name="Manson A.L."/>
            <person name="Straub T."/>
            <person name="Salamzade R."/>
            <person name="Saavedra J."/>
            <person name="Lebreton F."/>
            <person name="Prichula J."/>
            <person name="Schaufler K."/>
            <person name="Gaca A."/>
            <person name="Sgardioli B."/>
            <person name="Wagenaar J."/>
            <person name="Strong T."/>
        </authorList>
    </citation>
    <scope>NUCLEOTIDE SEQUENCE [LARGE SCALE GENOMIC DNA]</scope>
    <source>
        <strain evidence="4 5">DIV0080</strain>
    </source>
</reference>
<organism evidence="4 5">
    <name type="scientific">Candidatus Vagococcus giribetii</name>
    <dbReference type="NCBI Taxonomy" id="2230876"/>
    <lineage>
        <taxon>Bacteria</taxon>
        <taxon>Bacillati</taxon>
        <taxon>Bacillota</taxon>
        <taxon>Bacilli</taxon>
        <taxon>Lactobacillales</taxon>
        <taxon>Enterococcaceae</taxon>
        <taxon>Vagococcus</taxon>
    </lineage>
</organism>
<gene>
    <name evidence="4" type="primary">lepB</name>
    <name evidence="4" type="ORF">DOK76_09840</name>
</gene>
<dbReference type="EC" id="3.4.21.89" evidence="2"/>
<comment type="similarity">
    <text evidence="2">Belongs to the peptidase S26 family.</text>
</comment>
<keyword evidence="2" id="KW-0472">Membrane</keyword>
<evidence type="ECO:0000259" key="3">
    <source>
        <dbReference type="Pfam" id="PF10502"/>
    </source>
</evidence>
<proteinExistence type="inferred from homology"/>
<accession>A0ABS3HUI1</accession>
<dbReference type="PANTHER" id="PTHR43390">
    <property type="entry name" value="SIGNAL PEPTIDASE I"/>
    <property type="match status" value="1"/>
</dbReference>
<comment type="catalytic activity">
    <reaction evidence="2">
        <text>Cleavage of hydrophobic, N-terminal signal or leader sequences from secreted and periplasmic proteins.</text>
        <dbReference type="EC" id="3.4.21.89"/>
    </reaction>
</comment>
<dbReference type="PRINTS" id="PR00727">
    <property type="entry name" value="LEADERPTASE"/>
</dbReference>
<keyword evidence="2" id="KW-1133">Transmembrane helix</keyword>
<evidence type="ECO:0000256" key="2">
    <source>
        <dbReference type="RuleBase" id="RU362042"/>
    </source>
</evidence>
<dbReference type="NCBIfam" id="TIGR02227">
    <property type="entry name" value="sigpep_I_bact"/>
    <property type="match status" value="1"/>
</dbReference>
<keyword evidence="2" id="KW-0812">Transmembrane</keyword>
<dbReference type="EMBL" id="JAFLVX010000025">
    <property type="protein sequence ID" value="MBO0477375.1"/>
    <property type="molecule type" value="Genomic_DNA"/>
</dbReference>
<keyword evidence="2" id="KW-0645">Protease</keyword>
<dbReference type="InterPro" id="IPR036286">
    <property type="entry name" value="LexA/Signal_pep-like_sf"/>
</dbReference>
<protein>
    <recommendedName>
        <fullName evidence="2">Signal peptidase I</fullName>
        <ecNumber evidence="2">3.4.21.89</ecNumber>
    </recommendedName>
</protein>
<dbReference type="SUPFAM" id="SSF51306">
    <property type="entry name" value="LexA/Signal peptidase"/>
    <property type="match status" value="1"/>
</dbReference>
<evidence type="ECO:0000313" key="4">
    <source>
        <dbReference type="EMBL" id="MBO0477375.1"/>
    </source>
</evidence>
<name>A0ABS3HUI1_9ENTE</name>
<feature type="domain" description="Peptidase S26" evidence="3">
    <location>
        <begin position="89"/>
        <end position="254"/>
    </location>
</feature>
<dbReference type="PANTHER" id="PTHR43390:SF8">
    <property type="entry name" value="SIGNAL PEPTIDASE I"/>
    <property type="match status" value="1"/>
</dbReference>
<sequence>MNKPDGKKSLPDMDMNHNPVWDVLDGKVMPEKKAKNKTKVKKKKPSEMDEEIDYYFSELEKEEPKENYEEEAPKRKISFSTLFYIISGILVVLIMSLLLVIVLNYDKMTVSTNAMASQVVKSDQVMYKPDVDINRFNVVLVDNNGKEDLLRVIGMPGDRLEMKNDVLMINNAIYDEVYLKENYVDFKLQDNNLKEPYTTNFSVADISKAKDHNNFVPENQYILLGDNRGKASDSRINGFYDKSAIKGIVVMKIWPLSDLGPIE</sequence>